<dbReference type="Proteomes" id="UP001337655">
    <property type="component" value="Unassembled WGS sequence"/>
</dbReference>
<feature type="signal peptide" evidence="1">
    <location>
        <begin position="1"/>
        <end position="17"/>
    </location>
</feature>
<accession>A0AAV9PH99</accession>
<evidence type="ECO:0000313" key="2">
    <source>
        <dbReference type="EMBL" id="KAK5173309.1"/>
    </source>
</evidence>
<keyword evidence="3" id="KW-1185">Reference proteome</keyword>
<name>A0AAV9PH99_9PEZI</name>
<dbReference type="EMBL" id="JAVRRT010000003">
    <property type="protein sequence ID" value="KAK5173309.1"/>
    <property type="molecule type" value="Genomic_DNA"/>
</dbReference>
<feature type="chain" id="PRO_5043440704" evidence="1">
    <location>
        <begin position="18"/>
        <end position="199"/>
    </location>
</feature>
<keyword evidence="1" id="KW-0732">Signal</keyword>
<dbReference type="GeneID" id="89923337"/>
<protein>
    <submittedName>
        <fullName evidence="2">Uncharacterized protein</fullName>
    </submittedName>
</protein>
<organism evidence="2 3">
    <name type="scientific">Saxophila tyrrhenica</name>
    <dbReference type="NCBI Taxonomy" id="1690608"/>
    <lineage>
        <taxon>Eukaryota</taxon>
        <taxon>Fungi</taxon>
        <taxon>Dikarya</taxon>
        <taxon>Ascomycota</taxon>
        <taxon>Pezizomycotina</taxon>
        <taxon>Dothideomycetes</taxon>
        <taxon>Dothideomycetidae</taxon>
        <taxon>Mycosphaerellales</taxon>
        <taxon>Extremaceae</taxon>
        <taxon>Saxophila</taxon>
    </lineage>
</organism>
<reference evidence="2 3" key="1">
    <citation type="submission" date="2023-08" db="EMBL/GenBank/DDBJ databases">
        <title>Black Yeasts Isolated from many extreme environments.</title>
        <authorList>
            <person name="Coleine C."/>
            <person name="Stajich J.E."/>
            <person name="Selbmann L."/>
        </authorList>
    </citation>
    <scope>NUCLEOTIDE SEQUENCE [LARGE SCALE GENOMIC DNA]</scope>
    <source>
        <strain evidence="2 3">CCFEE 5935</strain>
    </source>
</reference>
<evidence type="ECO:0000313" key="3">
    <source>
        <dbReference type="Proteomes" id="UP001337655"/>
    </source>
</evidence>
<sequence>MYAQYLALLGLGAVALAQEDSSSGFNGVVLTSRETSLNVDVSTSYVPVTTAVRNTDTDTLVETNRQTIAETTDFGTSATNTIVQVATTSDVNLASGYAYTTGANGQTIATYTGTDRNAPQTTDFSSAGAVSSAAAASSVAVANGNNPGSNNGGASSSSEGAGAMVTAAPYAGAAALAGIAAFLAKERDLIQGQRTGVLV</sequence>
<proteinExistence type="predicted"/>
<dbReference type="AlphaFoldDB" id="A0AAV9PH99"/>
<dbReference type="RefSeq" id="XP_064662004.1">
    <property type="nucleotide sequence ID" value="XM_064799249.1"/>
</dbReference>
<comment type="caution">
    <text evidence="2">The sequence shown here is derived from an EMBL/GenBank/DDBJ whole genome shotgun (WGS) entry which is preliminary data.</text>
</comment>
<evidence type="ECO:0000256" key="1">
    <source>
        <dbReference type="SAM" id="SignalP"/>
    </source>
</evidence>
<gene>
    <name evidence="2" type="ORF">LTR77_001990</name>
</gene>